<reference evidence="2" key="1">
    <citation type="submission" date="2021-06" db="EMBL/GenBank/DDBJ databases">
        <authorList>
            <person name="Kallberg Y."/>
            <person name="Tangrot J."/>
            <person name="Rosling A."/>
        </authorList>
    </citation>
    <scope>NUCLEOTIDE SEQUENCE</scope>
    <source>
        <strain evidence="2">MT106</strain>
    </source>
</reference>
<comment type="caution">
    <text evidence="2">The sequence shown here is derived from an EMBL/GenBank/DDBJ whole genome shotgun (WGS) entry which is preliminary data.</text>
</comment>
<gene>
    <name evidence="2" type="ORF">AGERDE_LOCUS4838</name>
</gene>
<sequence length="109" mass="12269">MAGSVLTGWLRYITATLFTNIVYDPSESDCKYILVDFEHGGKPGKVPGDSLTSLGDKYTTRSDIYQFGKLLEEYLFSVAFSRRKNFATKLKEKTSSANQALRLTWLNDA</sequence>
<name>A0A9N8ZYV0_9GLOM</name>
<dbReference type="EMBL" id="CAJVPL010000595">
    <property type="protein sequence ID" value="CAG8513014.1"/>
    <property type="molecule type" value="Genomic_DNA"/>
</dbReference>
<evidence type="ECO:0000313" key="2">
    <source>
        <dbReference type="EMBL" id="CAG8513014.1"/>
    </source>
</evidence>
<dbReference type="AlphaFoldDB" id="A0A9N8ZYV0"/>
<organism evidence="2 3">
    <name type="scientific">Ambispora gerdemannii</name>
    <dbReference type="NCBI Taxonomy" id="144530"/>
    <lineage>
        <taxon>Eukaryota</taxon>
        <taxon>Fungi</taxon>
        <taxon>Fungi incertae sedis</taxon>
        <taxon>Mucoromycota</taxon>
        <taxon>Glomeromycotina</taxon>
        <taxon>Glomeromycetes</taxon>
        <taxon>Archaeosporales</taxon>
        <taxon>Ambisporaceae</taxon>
        <taxon>Ambispora</taxon>
    </lineage>
</organism>
<protein>
    <submittedName>
        <fullName evidence="2">8086_t:CDS:1</fullName>
    </submittedName>
</protein>
<dbReference type="OrthoDB" id="2376925at2759"/>
<accession>A0A9N8ZYV0</accession>
<keyword evidence="1" id="KW-0732">Signal</keyword>
<feature type="signal peptide" evidence="1">
    <location>
        <begin position="1"/>
        <end position="15"/>
    </location>
</feature>
<evidence type="ECO:0000313" key="3">
    <source>
        <dbReference type="Proteomes" id="UP000789831"/>
    </source>
</evidence>
<feature type="chain" id="PRO_5040277548" evidence="1">
    <location>
        <begin position="16"/>
        <end position="109"/>
    </location>
</feature>
<dbReference type="Proteomes" id="UP000789831">
    <property type="component" value="Unassembled WGS sequence"/>
</dbReference>
<keyword evidence="3" id="KW-1185">Reference proteome</keyword>
<evidence type="ECO:0000256" key="1">
    <source>
        <dbReference type="SAM" id="SignalP"/>
    </source>
</evidence>
<proteinExistence type="predicted"/>